<keyword evidence="1" id="KW-0472">Membrane</keyword>
<dbReference type="InterPro" id="IPR021257">
    <property type="entry name" value="DUF2809"/>
</dbReference>
<evidence type="ECO:0000313" key="3">
    <source>
        <dbReference type="Proteomes" id="UP000193431"/>
    </source>
</evidence>
<proteinExistence type="predicted"/>
<feature type="transmembrane region" description="Helical" evidence="1">
    <location>
        <begin position="33"/>
        <end position="52"/>
    </location>
</feature>
<evidence type="ECO:0008006" key="4">
    <source>
        <dbReference type="Google" id="ProtNLM"/>
    </source>
</evidence>
<dbReference type="OrthoDB" id="5360192at2"/>
<feature type="transmembrane region" description="Helical" evidence="1">
    <location>
        <begin position="7"/>
        <end position="27"/>
    </location>
</feature>
<dbReference type="Proteomes" id="UP000193431">
    <property type="component" value="Chromosome"/>
</dbReference>
<accession>A0A1W6MNM7</accession>
<feature type="transmembrane region" description="Helical" evidence="1">
    <location>
        <begin position="64"/>
        <end position="85"/>
    </location>
</feature>
<name>A0A1W6MNM7_9FLAO</name>
<feature type="transmembrane region" description="Helical" evidence="1">
    <location>
        <begin position="105"/>
        <end position="124"/>
    </location>
</feature>
<sequence>MSKRFPRYYYLVATLVIFVTEVVIALYVNDAVIRPFLGDVLATILVYTFIMGVSNGKPLPVASLALFISFCVEIAQFFELVYRLNLDQYKFALVVLGTSFSLWDLVMYCLGFFLICVVEWYYAFAKAEQSSLPRQ</sequence>
<reference evidence="2 3" key="1">
    <citation type="submission" date="2016-11" db="EMBL/GenBank/DDBJ databases">
        <title>Trade-off between light-utilization and light-protection in marine flavobacteria.</title>
        <authorList>
            <person name="Kumagai Y."/>
        </authorList>
    </citation>
    <scope>NUCLEOTIDE SEQUENCE [LARGE SCALE GENOMIC DNA]</scope>
    <source>
        <strain evidence="2 3">JCM 13191</strain>
    </source>
</reference>
<keyword evidence="1" id="KW-0812">Transmembrane</keyword>
<gene>
    <name evidence="2" type="ORF">BST97_15140</name>
</gene>
<dbReference type="AlphaFoldDB" id="A0A1W6MNM7"/>
<organism evidence="2 3">
    <name type="scientific">Nonlabens spongiae</name>
    <dbReference type="NCBI Taxonomy" id="331648"/>
    <lineage>
        <taxon>Bacteria</taxon>
        <taxon>Pseudomonadati</taxon>
        <taxon>Bacteroidota</taxon>
        <taxon>Flavobacteriia</taxon>
        <taxon>Flavobacteriales</taxon>
        <taxon>Flavobacteriaceae</taxon>
        <taxon>Nonlabens</taxon>
    </lineage>
</organism>
<protein>
    <recommendedName>
        <fullName evidence="4">DUF2809 domain-containing protein</fullName>
    </recommendedName>
</protein>
<evidence type="ECO:0000256" key="1">
    <source>
        <dbReference type="SAM" id="Phobius"/>
    </source>
</evidence>
<dbReference type="RefSeq" id="WP_085768013.1">
    <property type="nucleotide sequence ID" value="NZ_CP019344.1"/>
</dbReference>
<dbReference type="EMBL" id="CP019344">
    <property type="protein sequence ID" value="ARN79210.1"/>
    <property type="molecule type" value="Genomic_DNA"/>
</dbReference>
<keyword evidence="3" id="KW-1185">Reference proteome</keyword>
<dbReference type="Pfam" id="PF10990">
    <property type="entry name" value="DUF2809"/>
    <property type="match status" value="1"/>
</dbReference>
<keyword evidence="1" id="KW-1133">Transmembrane helix</keyword>
<evidence type="ECO:0000313" key="2">
    <source>
        <dbReference type="EMBL" id="ARN79210.1"/>
    </source>
</evidence>
<dbReference type="STRING" id="331648.BST97_15140"/>